<evidence type="ECO:0000259" key="1">
    <source>
        <dbReference type="PROSITE" id="PS50995"/>
    </source>
</evidence>
<dbReference type="EMBL" id="CP034438">
    <property type="protein sequence ID" value="AZN29797.1"/>
    <property type="molecule type" value="Genomic_DNA"/>
</dbReference>
<evidence type="ECO:0000313" key="3">
    <source>
        <dbReference type="Proteomes" id="UP000270021"/>
    </source>
</evidence>
<evidence type="ECO:0000313" key="2">
    <source>
        <dbReference type="EMBL" id="AZN29797.1"/>
    </source>
</evidence>
<dbReference type="InterPro" id="IPR039422">
    <property type="entry name" value="MarR/SlyA-like"/>
</dbReference>
<dbReference type="InterPro" id="IPR000835">
    <property type="entry name" value="HTH_MarR-typ"/>
</dbReference>
<dbReference type="PANTHER" id="PTHR33164:SF99">
    <property type="entry name" value="MARR FAMILY REGULATORY PROTEIN"/>
    <property type="match status" value="1"/>
</dbReference>
<dbReference type="GO" id="GO:0003700">
    <property type="term" value="F:DNA-binding transcription factor activity"/>
    <property type="evidence" value="ECO:0007669"/>
    <property type="project" value="InterPro"/>
</dbReference>
<dbReference type="RefSeq" id="WP_126039993.1">
    <property type="nucleotide sequence ID" value="NZ_CP034438.1"/>
</dbReference>
<dbReference type="AlphaFoldDB" id="A0A3Q8WTK5"/>
<reference evidence="2 3" key="1">
    <citation type="submission" date="2018-12" db="EMBL/GenBank/DDBJ databases">
        <title>Complete genome sequence of Flaviflexus salsibiostraticola KCTC 33148.</title>
        <authorList>
            <person name="Bae J.-W."/>
        </authorList>
    </citation>
    <scope>NUCLEOTIDE SEQUENCE [LARGE SCALE GENOMIC DNA]</scope>
    <source>
        <strain evidence="2 3">KCTC 33148</strain>
    </source>
</reference>
<dbReference type="SUPFAM" id="SSF46785">
    <property type="entry name" value="Winged helix' DNA-binding domain"/>
    <property type="match status" value="1"/>
</dbReference>
<dbReference type="KEGG" id="fsl:EJO69_05360"/>
<keyword evidence="3" id="KW-1185">Reference proteome</keyword>
<dbReference type="Gene3D" id="1.10.10.10">
    <property type="entry name" value="Winged helix-like DNA-binding domain superfamily/Winged helix DNA-binding domain"/>
    <property type="match status" value="1"/>
</dbReference>
<proteinExistence type="predicted"/>
<dbReference type="SMART" id="SM00347">
    <property type="entry name" value="HTH_MARR"/>
    <property type="match status" value="1"/>
</dbReference>
<dbReference type="Proteomes" id="UP000270021">
    <property type="component" value="Chromosome"/>
</dbReference>
<gene>
    <name evidence="2" type="ORF">EJO69_05360</name>
</gene>
<dbReference type="GO" id="GO:0006950">
    <property type="term" value="P:response to stress"/>
    <property type="evidence" value="ECO:0007669"/>
    <property type="project" value="TreeGrafter"/>
</dbReference>
<dbReference type="Pfam" id="PF01047">
    <property type="entry name" value="MarR"/>
    <property type="match status" value="1"/>
</dbReference>
<accession>A0A3Q8WTK5</accession>
<dbReference type="InterPro" id="IPR036388">
    <property type="entry name" value="WH-like_DNA-bd_sf"/>
</dbReference>
<dbReference type="PRINTS" id="PR00598">
    <property type="entry name" value="HTHMARR"/>
</dbReference>
<name>A0A3Q8WTK5_9ACTO</name>
<dbReference type="PANTHER" id="PTHR33164">
    <property type="entry name" value="TRANSCRIPTIONAL REGULATOR, MARR FAMILY"/>
    <property type="match status" value="1"/>
</dbReference>
<protein>
    <submittedName>
        <fullName evidence="2">MarR family transcriptional regulator</fullName>
    </submittedName>
</protein>
<dbReference type="OrthoDB" id="8635520at2"/>
<organism evidence="2 3">
    <name type="scientific">Flaviflexus salsibiostraticola</name>
    <dbReference type="NCBI Taxonomy" id="1282737"/>
    <lineage>
        <taxon>Bacteria</taxon>
        <taxon>Bacillati</taxon>
        <taxon>Actinomycetota</taxon>
        <taxon>Actinomycetes</taxon>
        <taxon>Actinomycetales</taxon>
        <taxon>Actinomycetaceae</taxon>
        <taxon>Flaviflexus</taxon>
    </lineage>
</organism>
<dbReference type="InterPro" id="IPR036390">
    <property type="entry name" value="WH_DNA-bd_sf"/>
</dbReference>
<dbReference type="PROSITE" id="PS50995">
    <property type="entry name" value="HTH_MARR_2"/>
    <property type="match status" value="1"/>
</dbReference>
<feature type="domain" description="HTH marR-type" evidence="1">
    <location>
        <begin position="9"/>
        <end position="145"/>
    </location>
</feature>
<sequence length="167" mass="18779">MTKWLSEYEQDVWKRMAAVLELLPSALDGQLGRDEDLTHFEYFALASLSEAPDRTMRITALASQTNATLPRLSRVLTGLEKKGLVERSECPEDRRAKNVTLTEAGWSKLVGAAPGHVDYVRSMIFDQLTEQQVRELSEITTRLLEKLDPDNRMFAALGKQRGLTADA</sequence>